<sequence length="364" mass="39777">MTSVIVLACTFSLVLVVHLIHRRPSRPGRLLCCGSGMLLAATVLREIDAFEIWLTADLIMRLLIISLQHVAVLLVLSFRDASSESRWPWLVYACAALASLSQIALYFSLPEPVDIAIHGFPEHGGDAVTIVYHGLYLVTMVAAAVITLHACARVALSSRHPIMARLALGVVGCGIVVACAFAVLSCAHLFDREIDNDTLVRDWLYRLSVVIILAGFVLGGMHKGLSKLRHKVLGRLADEVVGPLWAQVTTLHPDVVLPLPCDHHADPRARLTRLIIETNDGLGLIRRDEDEALSAIHTRHPEDPRLSAALLLHLTGTAPAEPVKTSTWAMLRLVLPADPMLKDAVFELYAIRDSLDTSSEWLAA</sequence>
<dbReference type="AlphaFoldDB" id="A0A840WI72"/>
<proteinExistence type="predicted"/>
<dbReference type="RefSeq" id="WP_184365087.1">
    <property type="nucleotide sequence ID" value="NZ_BAAAKM010000133.1"/>
</dbReference>
<dbReference type="Pfam" id="PF20182">
    <property type="entry name" value="DUF6545"/>
    <property type="match status" value="1"/>
</dbReference>
<evidence type="ECO:0000313" key="3">
    <source>
        <dbReference type="EMBL" id="MBB5491387.1"/>
    </source>
</evidence>
<feature type="transmembrane region" description="Helical" evidence="1">
    <location>
        <begin position="89"/>
        <end position="109"/>
    </location>
</feature>
<organism evidence="3 4">
    <name type="scientific">Nocardiopsis metallicus</name>
    <dbReference type="NCBI Taxonomy" id="179819"/>
    <lineage>
        <taxon>Bacteria</taxon>
        <taxon>Bacillati</taxon>
        <taxon>Actinomycetota</taxon>
        <taxon>Actinomycetes</taxon>
        <taxon>Streptosporangiales</taxon>
        <taxon>Nocardiopsidaceae</taxon>
        <taxon>Nocardiopsis</taxon>
    </lineage>
</organism>
<evidence type="ECO:0000259" key="2">
    <source>
        <dbReference type="Pfam" id="PF20182"/>
    </source>
</evidence>
<evidence type="ECO:0000313" key="4">
    <source>
        <dbReference type="Proteomes" id="UP000579647"/>
    </source>
</evidence>
<keyword evidence="4" id="KW-1185">Reference proteome</keyword>
<feature type="transmembrane region" description="Helical" evidence="1">
    <location>
        <begin position="58"/>
        <end position="77"/>
    </location>
</feature>
<reference evidence="3 4" key="1">
    <citation type="submission" date="2020-08" db="EMBL/GenBank/DDBJ databases">
        <title>Sequencing the genomes of 1000 actinobacteria strains.</title>
        <authorList>
            <person name="Klenk H.-P."/>
        </authorList>
    </citation>
    <scope>NUCLEOTIDE SEQUENCE [LARGE SCALE GENOMIC DNA]</scope>
    <source>
        <strain evidence="3 4">DSM 44598</strain>
    </source>
</reference>
<gene>
    <name evidence="3" type="ORF">HNR07_002524</name>
</gene>
<comment type="caution">
    <text evidence="3">The sequence shown here is derived from an EMBL/GenBank/DDBJ whole genome shotgun (WGS) entry which is preliminary data.</text>
</comment>
<keyword evidence="1" id="KW-0472">Membrane</keyword>
<feature type="transmembrane region" description="Helical" evidence="1">
    <location>
        <begin position="162"/>
        <end position="183"/>
    </location>
</feature>
<name>A0A840WI72_9ACTN</name>
<feature type="transmembrane region" description="Helical" evidence="1">
    <location>
        <begin position="203"/>
        <end position="221"/>
    </location>
</feature>
<evidence type="ECO:0000256" key="1">
    <source>
        <dbReference type="SAM" id="Phobius"/>
    </source>
</evidence>
<dbReference type="EMBL" id="JACHDO010000001">
    <property type="protein sequence ID" value="MBB5491387.1"/>
    <property type="molecule type" value="Genomic_DNA"/>
</dbReference>
<feature type="domain" description="DUF6545" evidence="2">
    <location>
        <begin position="242"/>
        <end position="299"/>
    </location>
</feature>
<keyword evidence="1" id="KW-1133">Transmembrane helix</keyword>
<feature type="transmembrane region" description="Helical" evidence="1">
    <location>
        <begin position="129"/>
        <end position="150"/>
    </location>
</feature>
<accession>A0A840WI72</accession>
<dbReference type="InterPro" id="IPR046675">
    <property type="entry name" value="DUF6545"/>
</dbReference>
<dbReference type="Proteomes" id="UP000579647">
    <property type="component" value="Unassembled WGS sequence"/>
</dbReference>
<keyword evidence="1" id="KW-0812">Transmembrane</keyword>
<protein>
    <recommendedName>
        <fullName evidence="2">DUF6545 domain-containing protein</fullName>
    </recommendedName>
</protein>